<accession>A0A971M6Q4</accession>
<reference evidence="2" key="1">
    <citation type="journal article" date="2020" name="Biotechnol. Biofuels">
        <title>New insights from the biogas microbiome by comprehensive genome-resolved metagenomics of nearly 1600 species originating from multiple anaerobic digesters.</title>
        <authorList>
            <person name="Campanaro S."/>
            <person name="Treu L."/>
            <person name="Rodriguez-R L.M."/>
            <person name="Kovalovszki A."/>
            <person name="Ziels R.M."/>
            <person name="Maus I."/>
            <person name="Zhu X."/>
            <person name="Kougias P.G."/>
            <person name="Basile A."/>
            <person name="Luo G."/>
            <person name="Schluter A."/>
            <person name="Konstantinidis K.T."/>
            <person name="Angelidaki I."/>
        </authorList>
    </citation>
    <scope>NUCLEOTIDE SEQUENCE</scope>
    <source>
        <strain evidence="2">AS06rmzACSIP_7</strain>
    </source>
</reference>
<protein>
    <submittedName>
        <fullName evidence="2">IS5/IS1182 family transposase</fullName>
    </submittedName>
</protein>
<name>A0A971M6Q4_9BACT</name>
<dbReference type="Proteomes" id="UP000777265">
    <property type="component" value="Unassembled WGS sequence"/>
</dbReference>
<dbReference type="AlphaFoldDB" id="A0A971M6Q4"/>
<evidence type="ECO:0000313" key="2">
    <source>
        <dbReference type="EMBL" id="NLW36818.1"/>
    </source>
</evidence>
<dbReference type="Pfam" id="PF05598">
    <property type="entry name" value="DUF772"/>
    <property type="match status" value="1"/>
</dbReference>
<evidence type="ECO:0000313" key="3">
    <source>
        <dbReference type="Proteomes" id="UP000777265"/>
    </source>
</evidence>
<organism evidence="2 3">
    <name type="scientific">Syntrophorhabdus aromaticivorans</name>
    <dbReference type="NCBI Taxonomy" id="328301"/>
    <lineage>
        <taxon>Bacteria</taxon>
        <taxon>Pseudomonadati</taxon>
        <taxon>Thermodesulfobacteriota</taxon>
        <taxon>Syntrophorhabdia</taxon>
        <taxon>Syntrophorhabdales</taxon>
        <taxon>Syntrophorhabdaceae</taxon>
        <taxon>Syntrophorhabdus</taxon>
    </lineage>
</organism>
<feature type="non-terminal residue" evidence="2">
    <location>
        <position position="61"/>
    </location>
</feature>
<reference evidence="2" key="2">
    <citation type="submission" date="2020-01" db="EMBL/GenBank/DDBJ databases">
        <authorList>
            <person name="Campanaro S."/>
        </authorList>
    </citation>
    <scope>NUCLEOTIDE SEQUENCE</scope>
    <source>
        <strain evidence="2">AS06rmzACSIP_7</strain>
    </source>
</reference>
<evidence type="ECO:0000259" key="1">
    <source>
        <dbReference type="Pfam" id="PF05598"/>
    </source>
</evidence>
<sequence>MTDRFTTKGFADYIIEQRGHANTFLDRIDALIDWKRIDRVLGKHYRKTAGADGRPAYPALP</sequence>
<gene>
    <name evidence="2" type="ORF">GXY80_15280</name>
</gene>
<comment type="caution">
    <text evidence="2">The sequence shown here is derived from an EMBL/GenBank/DDBJ whole genome shotgun (WGS) entry which is preliminary data.</text>
</comment>
<proteinExistence type="predicted"/>
<dbReference type="EMBL" id="JAAYEE010000300">
    <property type="protein sequence ID" value="NLW36818.1"/>
    <property type="molecule type" value="Genomic_DNA"/>
</dbReference>
<dbReference type="InterPro" id="IPR008490">
    <property type="entry name" value="Transposase_InsH_N"/>
</dbReference>
<feature type="domain" description="Transposase InsH N-terminal" evidence="1">
    <location>
        <begin position="16"/>
        <end position="58"/>
    </location>
</feature>